<evidence type="ECO:0000313" key="2">
    <source>
        <dbReference type="EMBL" id="NGX94459.1"/>
    </source>
</evidence>
<organism evidence="2 3">
    <name type="scientific">Candidatus Afipia apatlaquensis</name>
    <dbReference type="NCBI Taxonomy" id="2712852"/>
    <lineage>
        <taxon>Bacteria</taxon>
        <taxon>Pseudomonadati</taxon>
        <taxon>Pseudomonadota</taxon>
        <taxon>Alphaproteobacteria</taxon>
        <taxon>Hyphomicrobiales</taxon>
        <taxon>Nitrobacteraceae</taxon>
        <taxon>Afipia</taxon>
    </lineage>
</organism>
<gene>
    <name evidence="2" type="ORF">G4V63_04260</name>
</gene>
<sequence>MKAQLSICVLLATTLSATAGQAPGAAEKPDIAINSRDRFYTSDQFSNTVSVIDPMSNKLLGVIKLGDPAPGNLSPLYKGQLLVHGMGFSPDHKTLAVISIGSNSVSFIDTATNTVKHVTYVGRSPHEAFFTPDAKEIWVAVRGENYIAVLDGKTYK</sequence>
<accession>A0A7C9RDC5</accession>
<keyword evidence="3" id="KW-1185">Reference proteome</keyword>
<dbReference type="NCBIfam" id="TIGR02276">
    <property type="entry name" value="beta_rpt_yvtn"/>
    <property type="match status" value="1"/>
</dbReference>
<dbReference type="InterPro" id="IPR011964">
    <property type="entry name" value="YVTN_b-propeller_repeat"/>
</dbReference>
<feature type="non-terminal residue" evidence="2">
    <location>
        <position position="156"/>
    </location>
</feature>
<keyword evidence="1" id="KW-0732">Signal</keyword>
<dbReference type="PANTHER" id="PTHR47197:SF3">
    <property type="entry name" value="DIHYDRO-HEME D1 DEHYDROGENASE"/>
    <property type="match status" value="1"/>
</dbReference>
<dbReference type="AlphaFoldDB" id="A0A7C9RDC5"/>
<dbReference type="EMBL" id="JAAMRR010000218">
    <property type="protein sequence ID" value="NGX94459.1"/>
    <property type="molecule type" value="Genomic_DNA"/>
</dbReference>
<proteinExistence type="predicted"/>
<dbReference type="SUPFAM" id="SSF50974">
    <property type="entry name" value="Nitrous oxide reductase, N-terminal domain"/>
    <property type="match status" value="1"/>
</dbReference>
<dbReference type="Proteomes" id="UP000480266">
    <property type="component" value="Unassembled WGS sequence"/>
</dbReference>
<feature type="signal peptide" evidence="1">
    <location>
        <begin position="1"/>
        <end position="19"/>
    </location>
</feature>
<dbReference type="PANTHER" id="PTHR47197">
    <property type="entry name" value="PROTEIN NIRF"/>
    <property type="match status" value="1"/>
</dbReference>
<evidence type="ECO:0000313" key="3">
    <source>
        <dbReference type="Proteomes" id="UP000480266"/>
    </source>
</evidence>
<reference evidence="2" key="1">
    <citation type="submission" date="2020-02" db="EMBL/GenBank/DDBJ databases">
        <title>Draft genome sequence of Candidatus Afipia apatlaquensis IBT-C3, a potential strain for decolorization of textile dyes.</title>
        <authorList>
            <person name="Sanchez-Reyes A."/>
            <person name="Breton-Deval L."/>
            <person name="Mangelson H."/>
            <person name="Sanchez-Flores A."/>
        </authorList>
    </citation>
    <scope>NUCLEOTIDE SEQUENCE [LARGE SCALE GENOMIC DNA]</scope>
    <source>
        <strain evidence="2">IBT-C3</strain>
    </source>
</reference>
<dbReference type="InterPro" id="IPR011045">
    <property type="entry name" value="N2O_reductase_N"/>
</dbReference>
<name>A0A7C9RDC5_9BRAD</name>
<dbReference type="InterPro" id="IPR051200">
    <property type="entry name" value="Host-pathogen_enzymatic-act"/>
</dbReference>
<dbReference type="Gene3D" id="2.130.10.10">
    <property type="entry name" value="YVTN repeat-like/Quinoprotein amine dehydrogenase"/>
    <property type="match status" value="1"/>
</dbReference>
<dbReference type="InterPro" id="IPR015943">
    <property type="entry name" value="WD40/YVTN_repeat-like_dom_sf"/>
</dbReference>
<evidence type="ECO:0000256" key="1">
    <source>
        <dbReference type="SAM" id="SignalP"/>
    </source>
</evidence>
<comment type="caution">
    <text evidence="2">The sequence shown here is derived from an EMBL/GenBank/DDBJ whole genome shotgun (WGS) entry which is preliminary data.</text>
</comment>
<feature type="chain" id="PRO_5028962125" evidence="1">
    <location>
        <begin position="20"/>
        <end position="156"/>
    </location>
</feature>
<protein>
    <submittedName>
        <fullName evidence="2">YncE family protein</fullName>
    </submittedName>
</protein>